<evidence type="ECO:0000313" key="8">
    <source>
        <dbReference type="Proteomes" id="UP000005307"/>
    </source>
</evidence>
<keyword evidence="8" id="KW-1185">Reference proteome</keyword>
<dbReference type="OrthoDB" id="341217at2"/>
<dbReference type="KEGG" id="oat:OAN307_c26730"/>
<evidence type="ECO:0000256" key="1">
    <source>
        <dbReference type="ARBA" id="ARBA00000373"/>
    </source>
</evidence>
<keyword evidence="6 7" id="KW-0067">ATP-binding</keyword>
<evidence type="ECO:0000256" key="2">
    <source>
        <dbReference type="ARBA" id="ARBA00005069"/>
    </source>
</evidence>
<gene>
    <name evidence="7" type="primary">phnN</name>
    <name evidence="7" type="ORF">OAN307_c26730</name>
</gene>
<dbReference type="SUPFAM" id="SSF52540">
    <property type="entry name" value="P-loop containing nucleoside triphosphate hydrolases"/>
    <property type="match status" value="1"/>
</dbReference>
<evidence type="ECO:0000256" key="4">
    <source>
        <dbReference type="ARBA" id="ARBA00022679"/>
    </source>
</evidence>
<reference evidence="7 8" key="1">
    <citation type="journal article" date="2013" name="PLoS ONE">
        <title>Poles Apart: Arctic and Antarctic Octadecabacter strains Share High Genome Plasticity and a New Type of Xanthorhodopsin.</title>
        <authorList>
            <person name="Vollmers J."/>
            <person name="Voget S."/>
            <person name="Dietrich S."/>
            <person name="Gollnow K."/>
            <person name="Smits M."/>
            <person name="Meyer K."/>
            <person name="Brinkhoff T."/>
            <person name="Simon M."/>
            <person name="Daniel R."/>
        </authorList>
    </citation>
    <scope>NUCLEOTIDE SEQUENCE [LARGE SCALE GENOMIC DNA]</scope>
    <source>
        <strain evidence="7 8">307</strain>
    </source>
</reference>
<protein>
    <recommendedName>
        <fullName evidence="3">ribose 1,5-bisphosphate phosphokinase</fullName>
        <ecNumber evidence="3">2.7.4.23</ecNumber>
    </recommendedName>
</protein>
<name>M9R7Q5_9RHOB</name>
<evidence type="ECO:0000256" key="6">
    <source>
        <dbReference type="ARBA" id="ARBA00022840"/>
    </source>
</evidence>
<proteinExistence type="predicted"/>
<dbReference type="GO" id="GO:0005524">
    <property type="term" value="F:ATP binding"/>
    <property type="evidence" value="ECO:0007669"/>
    <property type="project" value="UniProtKB-KW"/>
</dbReference>
<dbReference type="Gene3D" id="3.40.50.300">
    <property type="entry name" value="P-loop containing nucleotide triphosphate hydrolases"/>
    <property type="match status" value="1"/>
</dbReference>
<comment type="catalytic activity">
    <reaction evidence="1">
        <text>alpha-D-ribose 1,5-bisphosphate + ATP = 5-phospho-alpha-D-ribose 1-diphosphate + ADP</text>
        <dbReference type="Rhea" id="RHEA:20109"/>
        <dbReference type="ChEBI" id="CHEBI:30616"/>
        <dbReference type="ChEBI" id="CHEBI:58017"/>
        <dbReference type="ChEBI" id="CHEBI:68688"/>
        <dbReference type="ChEBI" id="CHEBI:456216"/>
        <dbReference type="EC" id="2.7.4.23"/>
    </reaction>
</comment>
<accession>M9R7Q5</accession>
<sequence>MSGRFIAVVGPSGVGKDSVMEAMAVCDPRIILARRVITRPSDAGGEIFEGVTEDEFQARQTAGQFALNWSAHGLHYAIPTSVHAQLQNGQDILANLSRTALILAQDCFARFAVINLTADCTILADRLAKRSRETSDQITDRLDRASVRLPDGITAFAIDNSGAIERTVQNALGHLYPVKA</sequence>
<keyword evidence="5" id="KW-0547">Nucleotide-binding</keyword>
<keyword evidence="4" id="KW-0808">Transferase</keyword>
<organism evidence="7 8">
    <name type="scientific">Octadecabacter antarcticus 307</name>
    <dbReference type="NCBI Taxonomy" id="391626"/>
    <lineage>
        <taxon>Bacteria</taxon>
        <taxon>Pseudomonadati</taxon>
        <taxon>Pseudomonadota</taxon>
        <taxon>Alphaproteobacteria</taxon>
        <taxon>Rhodobacterales</taxon>
        <taxon>Roseobacteraceae</taxon>
        <taxon>Octadecabacter</taxon>
    </lineage>
</organism>
<dbReference type="EC" id="2.7.4.23" evidence="3"/>
<dbReference type="InterPro" id="IPR012699">
    <property type="entry name" value="PhnN"/>
</dbReference>
<evidence type="ECO:0000256" key="3">
    <source>
        <dbReference type="ARBA" id="ARBA00012892"/>
    </source>
</evidence>
<dbReference type="STRING" id="391626.OAN307_c26730"/>
<dbReference type="InterPro" id="IPR027417">
    <property type="entry name" value="P-loop_NTPase"/>
</dbReference>
<dbReference type="GO" id="GO:0033863">
    <property type="term" value="F:ribose 1,5-bisphosphate phosphokinase activity"/>
    <property type="evidence" value="ECO:0007669"/>
    <property type="project" value="UniProtKB-EC"/>
</dbReference>
<dbReference type="UniPathway" id="UPA00087">
    <property type="reaction ID" value="UER00175"/>
</dbReference>
<dbReference type="AlphaFoldDB" id="M9R7Q5"/>
<dbReference type="EMBL" id="CP003740">
    <property type="protein sequence ID" value="AGI68257.1"/>
    <property type="molecule type" value="Genomic_DNA"/>
</dbReference>
<dbReference type="Proteomes" id="UP000005307">
    <property type="component" value="Chromosome"/>
</dbReference>
<evidence type="ECO:0000313" key="7">
    <source>
        <dbReference type="EMBL" id="AGI68257.1"/>
    </source>
</evidence>
<dbReference type="RefSeq" id="WP_015500254.1">
    <property type="nucleotide sequence ID" value="NC_020911.1"/>
</dbReference>
<dbReference type="eggNOG" id="COG3709">
    <property type="taxonomic scope" value="Bacteria"/>
</dbReference>
<dbReference type="HOGENOM" id="CLU_102477_0_0_5"/>
<evidence type="ECO:0000256" key="5">
    <source>
        <dbReference type="ARBA" id="ARBA00022741"/>
    </source>
</evidence>
<dbReference type="GO" id="GO:0006015">
    <property type="term" value="P:5-phosphoribose 1-diphosphate biosynthetic process"/>
    <property type="evidence" value="ECO:0007669"/>
    <property type="project" value="UniProtKB-UniPathway"/>
</dbReference>
<comment type="pathway">
    <text evidence="2">Metabolic intermediate biosynthesis; 5-phospho-alpha-D-ribose 1-diphosphate biosynthesis; 5-phospho-alpha-D-ribose 1-diphosphate from D-ribose 5-phosphate (route II): step 3/3.</text>
</comment>
<dbReference type="NCBIfam" id="TIGR02322">
    <property type="entry name" value="phosphon_PhnN"/>
    <property type="match status" value="1"/>
</dbReference>